<name>H6SPE0_PARPM</name>
<accession>H6SPE0</accession>
<organism evidence="2 3">
    <name type="scientific">Pararhodospirillum photometricum DSM 122</name>
    <dbReference type="NCBI Taxonomy" id="1150469"/>
    <lineage>
        <taxon>Bacteria</taxon>
        <taxon>Pseudomonadati</taxon>
        <taxon>Pseudomonadota</taxon>
        <taxon>Alphaproteobacteria</taxon>
        <taxon>Rhodospirillales</taxon>
        <taxon>Rhodospirillaceae</taxon>
        <taxon>Pararhodospirillum</taxon>
    </lineage>
</organism>
<reference evidence="2 3" key="1">
    <citation type="submission" date="2012-02" db="EMBL/GenBank/DDBJ databases">
        <title>Shotgun genome sequence of Phaeospirillum photometricum DSM 122.</title>
        <authorList>
            <person name="Duquesne K."/>
            <person name="Sturgis J."/>
        </authorList>
    </citation>
    <scope>NUCLEOTIDE SEQUENCE [LARGE SCALE GENOMIC DNA]</scope>
    <source>
        <strain evidence="3">DSM122</strain>
    </source>
</reference>
<evidence type="ECO:0000313" key="3">
    <source>
        <dbReference type="Proteomes" id="UP000033220"/>
    </source>
</evidence>
<sequence length="95" mass="10130">MIFCSPEVSRSSSHKERSIITTCGKTIRPTAHKAVSSKNTAPSGRPTVRIKLVIGQGSRAQDPRVLGGEAEGERAGVGQQARVGPVHHQRHPLSV</sequence>
<feature type="compositionally biased region" description="Basic residues" evidence="1">
    <location>
        <begin position="85"/>
        <end position="95"/>
    </location>
</feature>
<evidence type="ECO:0000256" key="1">
    <source>
        <dbReference type="SAM" id="MobiDB-lite"/>
    </source>
</evidence>
<dbReference type="AlphaFoldDB" id="H6SPE0"/>
<dbReference type="KEGG" id="rpm:RSPPHO_02839"/>
<dbReference type="Proteomes" id="UP000033220">
    <property type="component" value="Chromosome DSM 122"/>
</dbReference>
<feature type="region of interest" description="Disordered" evidence="1">
    <location>
        <begin position="55"/>
        <end position="95"/>
    </location>
</feature>
<evidence type="ECO:0000313" key="2">
    <source>
        <dbReference type="EMBL" id="CCG09465.1"/>
    </source>
</evidence>
<dbReference type="EMBL" id="HE663493">
    <property type="protein sequence ID" value="CCG09465.1"/>
    <property type="molecule type" value="Genomic_DNA"/>
</dbReference>
<dbReference type="HOGENOM" id="CLU_2370947_0_0_5"/>
<gene>
    <name evidence="2" type="ORF">RSPPHO_02839</name>
</gene>
<keyword evidence="3" id="KW-1185">Reference proteome</keyword>
<protein>
    <submittedName>
        <fullName evidence="2">Uncharacterized protein</fullName>
    </submittedName>
</protein>
<proteinExistence type="predicted"/>